<dbReference type="GO" id="GO:0046872">
    <property type="term" value="F:metal ion binding"/>
    <property type="evidence" value="ECO:0007669"/>
    <property type="project" value="UniProtKB-KW"/>
</dbReference>
<reference evidence="5" key="1">
    <citation type="submission" date="2020-12" db="EMBL/GenBank/DDBJ databases">
        <title>Vagococcus allomyrinae sp. nov. and Enterococcus lavae sp. nov., isolated from the larvae of Allomyrina dichotoma.</title>
        <authorList>
            <person name="Lee S.D."/>
        </authorList>
    </citation>
    <scope>NUCLEOTIDE SEQUENCE</scope>
    <source>
        <strain evidence="5">BWB3-3</strain>
    </source>
</reference>
<proteinExistence type="predicted"/>
<dbReference type="InterPro" id="IPR006439">
    <property type="entry name" value="HAD-SF_hydro_IA"/>
</dbReference>
<dbReference type="PANTHER" id="PTHR46470">
    <property type="entry name" value="N-ACYLNEURAMINATE-9-PHOSPHATASE"/>
    <property type="match status" value="1"/>
</dbReference>
<dbReference type="SFLD" id="SFLDG01129">
    <property type="entry name" value="C1.5:_HAD__Beta-PGM__Phosphata"/>
    <property type="match status" value="1"/>
</dbReference>
<dbReference type="GO" id="GO:0016791">
    <property type="term" value="F:phosphatase activity"/>
    <property type="evidence" value="ECO:0007669"/>
    <property type="project" value="TreeGrafter"/>
</dbReference>
<evidence type="ECO:0000256" key="2">
    <source>
        <dbReference type="ARBA" id="ARBA00022723"/>
    </source>
</evidence>
<keyword evidence="2" id="KW-0479">Metal-binding</keyword>
<dbReference type="GO" id="GO:0044281">
    <property type="term" value="P:small molecule metabolic process"/>
    <property type="evidence" value="ECO:0007669"/>
    <property type="project" value="UniProtKB-ARBA"/>
</dbReference>
<dbReference type="SUPFAM" id="SSF56784">
    <property type="entry name" value="HAD-like"/>
    <property type="match status" value="1"/>
</dbReference>
<dbReference type="InterPro" id="IPR023198">
    <property type="entry name" value="PGP-like_dom2"/>
</dbReference>
<evidence type="ECO:0000256" key="4">
    <source>
        <dbReference type="ARBA" id="ARBA00022842"/>
    </source>
</evidence>
<keyword evidence="3 5" id="KW-0378">Hydrolase</keyword>
<dbReference type="Pfam" id="PF13419">
    <property type="entry name" value="HAD_2"/>
    <property type="match status" value="1"/>
</dbReference>
<gene>
    <name evidence="5" type="ORF">I6N95_15480</name>
</gene>
<dbReference type="InterPro" id="IPR041492">
    <property type="entry name" value="HAD_2"/>
</dbReference>
<dbReference type="NCBIfam" id="TIGR01549">
    <property type="entry name" value="HAD-SF-IA-v1"/>
    <property type="match status" value="1"/>
</dbReference>
<dbReference type="Proteomes" id="UP000674938">
    <property type="component" value="Unassembled WGS sequence"/>
</dbReference>
<dbReference type="InterPro" id="IPR023214">
    <property type="entry name" value="HAD_sf"/>
</dbReference>
<evidence type="ECO:0000256" key="3">
    <source>
        <dbReference type="ARBA" id="ARBA00022801"/>
    </source>
</evidence>
<evidence type="ECO:0000313" key="5">
    <source>
        <dbReference type="EMBL" id="MBP1042420.1"/>
    </source>
</evidence>
<keyword evidence="4" id="KW-0460">Magnesium</keyword>
<dbReference type="InterPro" id="IPR036412">
    <property type="entry name" value="HAD-like_sf"/>
</dbReference>
<dbReference type="RefSeq" id="WP_209529584.1">
    <property type="nucleotide sequence ID" value="NZ_JAEEGA010000010.1"/>
</dbReference>
<name>A0A940SVK2_9ENTE</name>
<organism evidence="5 6">
    <name type="scientific">Vagococcus allomyrinae</name>
    <dbReference type="NCBI Taxonomy" id="2794353"/>
    <lineage>
        <taxon>Bacteria</taxon>
        <taxon>Bacillati</taxon>
        <taxon>Bacillota</taxon>
        <taxon>Bacilli</taxon>
        <taxon>Lactobacillales</taxon>
        <taxon>Enterococcaceae</taxon>
        <taxon>Vagococcus</taxon>
    </lineage>
</organism>
<dbReference type="PRINTS" id="PR00413">
    <property type="entry name" value="HADHALOGNASE"/>
</dbReference>
<dbReference type="EMBL" id="JAEEGA010000010">
    <property type="protein sequence ID" value="MBP1042420.1"/>
    <property type="molecule type" value="Genomic_DNA"/>
</dbReference>
<evidence type="ECO:0000313" key="6">
    <source>
        <dbReference type="Proteomes" id="UP000674938"/>
    </source>
</evidence>
<dbReference type="InterPro" id="IPR051400">
    <property type="entry name" value="HAD-like_hydrolase"/>
</dbReference>
<keyword evidence="6" id="KW-1185">Reference proteome</keyword>
<accession>A0A940SVK2</accession>
<dbReference type="Gene3D" id="3.40.50.1000">
    <property type="entry name" value="HAD superfamily/HAD-like"/>
    <property type="match status" value="1"/>
</dbReference>
<dbReference type="Gene3D" id="1.10.150.240">
    <property type="entry name" value="Putative phosphatase, domain 2"/>
    <property type="match status" value="1"/>
</dbReference>
<comment type="caution">
    <text evidence="5">The sequence shown here is derived from an EMBL/GenBank/DDBJ whole genome shotgun (WGS) entry which is preliminary data.</text>
</comment>
<evidence type="ECO:0000256" key="1">
    <source>
        <dbReference type="ARBA" id="ARBA00001946"/>
    </source>
</evidence>
<dbReference type="AlphaFoldDB" id="A0A940SVK2"/>
<protein>
    <submittedName>
        <fullName evidence="5">HAD family hydrolase</fullName>
    </submittedName>
</protein>
<sequence>MLAFIFDVDDTLYDQLQPFQLALAQHVNIKELSVEKVFVRSRQYSDQVFQLAESGQITMGEMHQYRIQKALSDFGISMTSSEAAAFQRDYTDFQQEISLIADVRMALDYCLAHGFLLGVITNGPEKHQWRKIEQLQLTKWIQKENIIVSGEVGLAKPQPEIFELAEIKMGLTKSQTYYIGDSFQNDVVGAKNAGWHAVWSNRRGHPPSDASINYDYLINDESSLLHFVQAF</sequence>
<dbReference type="SFLD" id="SFLDS00003">
    <property type="entry name" value="Haloacid_Dehalogenase"/>
    <property type="match status" value="1"/>
</dbReference>
<dbReference type="PANTHER" id="PTHR46470:SF2">
    <property type="entry name" value="GLYCERALDEHYDE 3-PHOSPHATE PHOSPHATASE"/>
    <property type="match status" value="1"/>
</dbReference>
<comment type="cofactor">
    <cofactor evidence="1">
        <name>Mg(2+)</name>
        <dbReference type="ChEBI" id="CHEBI:18420"/>
    </cofactor>
</comment>